<evidence type="ECO:0008006" key="6">
    <source>
        <dbReference type="Google" id="ProtNLM"/>
    </source>
</evidence>
<proteinExistence type="inferred from homology"/>
<sequence>MQFILMRKADADTEGGVMPSEELLGAMADYNARMTRAGVFLTGNGIKPSKEGCRISFRDGKPHVTRGPFDQTSELLAGYSVLEADSLEEAIEWAKQWPREDAGGNANLELRPYFTMEDFEPGEALDKHYRQQRLPSQVNVHVSFGGNCREAMNYYAELTGGHLESILTYGETPAVDQVPEERRNDVIHASLNLRGTRIMGADMVGDCYQKPVGAQIHMEYDNLEQAEALFSALSEKGEVTMPFEETFWAHRFGMLTDRFGIQWMISCQTKQCL</sequence>
<dbReference type="SUPFAM" id="SSF54909">
    <property type="entry name" value="Dimeric alpha+beta barrel"/>
    <property type="match status" value="1"/>
</dbReference>
<dbReference type="STRING" id="1137280.D777_01699"/>
<dbReference type="OrthoDB" id="9795306at2"/>
<comment type="caution">
    <text evidence="4">The sequence shown here is derived from an EMBL/GenBank/DDBJ whole genome shotgun (WGS) entry which is preliminary data.</text>
</comment>
<feature type="domain" description="PhnB-like" evidence="3">
    <location>
        <begin position="139"/>
        <end position="265"/>
    </location>
</feature>
<reference evidence="4 5" key="1">
    <citation type="submission" date="2012-12" db="EMBL/GenBank/DDBJ databases">
        <title>Genome assembly of Marinobacter sp. AK21.</title>
        <authorList>
            <person name="Khatri I."/>
            <person name="Kumar R."/>
            <person name="Vaidya B."/>
            <person name="Subramanian S."/>
            <person name="Pinnaka A."/>
        </authorList>
    </citation>
    <scope>NUCLEOTIDE SEQUENCE [LARGE SCALE GENOMIC DNA]</scope>
    <source>
        <strain evidence="4 5">AK21</strain>
    </source>
</reference>
<protein>
    <recommendedName>
        <fullName evidence="6">PhnB protein</fullName>
    </recommendedName>
</protein>
<evidence type="ECO:0000256" key="1">
    <source>
        <dbReference type="ARBA" id="ARBA00007689"/>
    </source>
</evidence>
<name>A0A072NE30_9GAMM</name>
<dbReference type="Gene3D" id="3.30.70.1060">
    <property type="entry name" value="Dimeric alpha+beta barrel"/>
    <property type="match status" value="1"/>
</dbReference>
<feature type="domain" description="YCII-related" evidence="2">
    <location>
        <begin position="1"/>
        <end position="111"/>
    </location>
</feature>
<dbReference type="Gene3D" id="3.10.180.10">
    <property type="entry name" value="2,3-Dihydroxybiphenyl 1,2-Dioxygenase, domain 1"/>
    <property type="match status" value="1"/>
</dbReference>
<evidence type="ECO:0000313" key="5">
    <source>
        <dbReference type="Proteomes" id="UP000035057"/>
    </source>
</evidence>
<gene>
    <name evidence="4" type="ORF">D777_01699</name>
</gene>
<dbReference type="Pfam" id="PF03795">
    <property type="entry name" value="YCII"/>
    <property type="match status" value="1"/>
</dbReference>
<dbReference type="AlphaFoldDB" id="A0A072NE30"/>
<evidence type="ECO:0000313" key="4">
    <source>
        <dbReference type="EMBL" id="KEF31350.1"/>
    </source>
</evidence>
<organism evidence="4 5">
    <name type="scientific">Marinobacter nitratireducens</name>
    <dbReference type="NCBI Taxonomy" id="1137280"/>
    <lineage>
        <taxon>Bacteria</taxon>
        <taxon>Pseudomonadati</taxon>
        <taxon>Pseudomonadota</taxon>
        <taxon>Gammaproteobacteria</taxon>
        <taxon>Pseudomonadales</taxon>
        <taxon>Marinobacteraceae</taxon>
        <taxon>Marinobacter</taxon>
    </lineage>
</organism>
<dbReference type="InterPro" id="IPR028973">
    <property type="entry name" value="PhnB-like"/>
</dbReference>
<dbReference type="Pfam" id="PF06983">
    <property type="entry name" value="3-dmu-9_3-mt"/>
    <property type="match status" value="1"/>
</dbReference>
<evidence type="ECO:0000259" key="3">
    <source>
        <dbReference type="Pfam" id="PF06983"/>
    </source>
</evidence>
<dbReference type="InterPro" id="IPR011008">
    <property type="entry name" value="Dimeric_a/b-barrel"/>
</dbReference>
<dbReference type="Proteomes" id="UP000035057">
    <property type="component" value="Unassembled WGS sequence"/>
</dbReference>
<dbReference type="SUPFAM" id="SSF54593">
    <property type="entry name" value="Glyoxalase/Bleomycin resistance protein/Dihydroxybiphenyl dioxygenase"/>
    <property type="match status" value="1"/>
</dbReference>
<dbReference type="CDD" id="cd06588">
    <property type="entry name" value="PhnB_like"/>
    <property type="match status" value="1"/>
</dbReference>
<accession>A0A072NE30</accession>
<evidence type="ECO:0000259" key="2">
    <source>
        <dbReference type="Pfam" id="PF03795"/>
    </source>
</evidence>
<dbReference type="PANTHER" id="PTHR35174">
    <property type="entry name" value="BLL7171 PROTEIN-RELATED"/>
    <property type="match status" value="1"/>
</dbReference>
<keyword evidence="5" id="KW-1185">Reference proteome</keyword>
<dbReference type="EMBL" id="ANIE01000005">
    <property type="protein sequence ID" value="KEF31350.1"/>
    <property type="molecule type" value="Genomic_DNA"/>
</dbReference>
<dbReference type="RefSeq" id="WP_036130206.1">
    <property type="nucleotide sequence ID" value="NZ_ANIE01000005.1"/>
</dbReference>
<dbReference type="InterPro" id="IPR029068">
    <property type="entry name" value="Glyas_Bleomycin-R_OHBP_Dase"/>
</dbReference>
<dbReference type="PATRIC" id="fig|1137280.3.peg.1514"/>
<dbReference type="InterPro" id="IPR005545">
    <property type="entry name" value="YCII"/>
</dbReference>
<comment type="similarity">
    <text evidence="1">Belongs to the YciI family.</text>
</comment>